<dbReference type="Proteomes" id="UP000030982">
    <property type="component" value="Unassembled WGS sequence"/>
</dbReference>
<evidence type="ECO:0000313" key="4">
    <source>
        <dbReference type="EMBL" id="KHL04529.1"/>
    </source>
</evidence>
<dbReference type="AlphaFoldDB" id="A0A0B2ARE9"/>
<evidence type="ECO:0000256" key="1">
    <source>
        <dbReference type="ARBA" id="ARBA00023125"/>
    </source>
</evidence>
<comment type="caution">
    <text evidence="4">The sequence shown here is derived from an EMBL/GenBank/DDBJ whole genome shotgun (WGS) entry which is preliminary data.</text>
</comment>
<dbReference type="InterPro" id="IPR009057">
    <property type="entry name" value="Homeodomain-like_sf"/>
</dbReference>
<dbReference type="InterPro" id="IPR050109">
    <property type="entry name" value="HTH-type_TetR-like_transc_reg"/>
</dbReference>
<proteinExistence type="predicted"/>
<dbReference type="GO" id="GO:0003700">
    <property type="term" value="F:DNA-binding transcription factor activity"/>
    <property type="evidence" value="ECO:0007669"/>
    <property type="project" value="TreeGrafter"/>
</dbReference>
<name>A0A0B2ARE9_9MICC</name>
<dbReference type="Gene3D" id="1.10.357.10">
    <property type="entry name" value="Tetracycline Repressor, domain 2"/>
    <property type="match status" value="1"/>
</dbReference>
<dbReference type="OrthoDB" id="3196926at2"/>
<evidence type="ECO:0000256" key="2">
    <source>
        <dbReference type="PROSITE-ProRule" id="PRU00335"/>
    </source>
</evidence>
<dbReference type="STRING" id="1338436.LK10_04885"/>
<reference evidence="4 5" key="1">
    <citation type="submission" date="2014-09" db="EMBL/GenBank/DDBJ databases">
        <title>Genome sequence of Sinomonas sp. MUSC 117.</title>
        <authorList>
            <person name="Lee L.-H."/>
        </authorList>
    </citation>
    <scope>NUCLEOTIDE SEQUENCE [LARGE SCALE GENOMIC DNA]</scope>
    <source>
        <strain evidence="4 5">MUSC 117</strain>
    </source>
</reference>
<dbReference type="SUPFAM" id="SSF46689">
    <property type="entry name" value="Homeodomain-like"/>
    <property type="match status" value="1"/>
</dbReference>
<dbReference type="PANTHER" id="PTHR30055">
    <property type="entry name" value="HTH-TYPE TRANSCRIPTIONAL REGULATOR RUTR"/>
    <property type="match status" value="1"/>
</dbReference>
<sequence length="191" mass="20894">MAGRQSLDAKQQIREASFPLFAERGTRSVGVDELIQASGVAKATFYKHFRSKDELVLDYLDQMYERRRAAIEQAVLARGSGPDAMVGVFDVLDTSCARRLPIGASFIHILIESGLQSPVGQACVSYIERFRNGLAAMAERAGLLDPGEFARDLQFVIKGALVSAVEGDTEGLARGRRMAERLVALYRPSEA</sequence>
<dbReference type="InterPro" id="IPR001647">
    <property type="entry name" value="HTH_TetR"/>
</dbReference>
<gene>
    <name evidence="4" type="ORF">LK10_04885</name>
</gene>
<dbReference type="PRINTS" id="PR00455">
    <property type="entry name" value="HTHTETR"/>
</dbReference>
<keyword evidence="1 2" id="KW-0238">DNA-binding</keyword>
<dbReference type="GO" id="GO:0000976">
    <property type="term" value="F:transcription cis-regulatory region binding"/>
    <property type="evidence" value="ECO:0007669"/>
    <property type="project" value="TreeGrafter"/>
</dbReference>
<keyword evidence="5" id="KW-1185">Reference proteome</keyword>
<organism evidence="4 5">
    <name type="scientific">Sinomonas humi</name>
    <dbReference type="NCBI Taxonomy" id="1338436"/>
    <lineage>
        <taxon>Bacteria</taxon>
        <taxon>Bacillati</taxon>
        <taxon>Actinomycetota</taxon>
        <taxon>Actinomycetes</taxon>
        <taxon>Micrococcales</taxon>
        <taxon>Micrococcaceae</taxon>
        <taxon>Sinomonas</taxon>
    </lineage>
</organism>
<dbReference type="EMBL" id="JTDL01000077">
    <property type="protein sequence ID" value="KHL04529.1"/>
    <property type="molecule type" value="Genomic_DNA"/>
</dbReference>
<evidence type="ECO:0000259" key="3">
    <source>
        <dbReference type="PROSITE" id="PS50977"/>
    </source>
</evidence>
<protein>
    <recommendedName>
        <fullName evidence="3">HTH tetR-type domain-containing protein</fullName>
    </recommendedName>
</protein>
<dbReference type="Pfam" id="PF00440">
    <property type="entry name" value="TetR_N"/>
    <property type="match status" value="1"/>
</dbReference>
<feature type="DNA-binding region" description="H-T-H motif" evidence="2">
    <location>
        <begin position="30"/>
        <end position="49"/>
    </location>
</feature>
<evidence type="ECO:0000313" key="5">
    <source>
        <dbReference type="Proteomes" id="UP000030982"/>
    </source>
</evidence>
<dbReference type="PANTHER" id="PTHR30055:SF200">
    <property type="entry name" value="HTH-TYPE TRANSCRIPTIONAL REPRESSOR BDCR"/>
    <property type="match status" value="1"/>
</dbReference>
<accession>A0A0B2ARE9</accession>
<dbReference type="PROSITE" id="PS50977">
    <property type="entry name" value="HTH_TETR_2"/>
    <property type="match status" value="1"/>
</dbReference>
<feature type="domain" description="HTH tetR-type" evidence="3">
    <location>
        <begin position="7"/>
        <end position="67"/>
    </location>
</feature>